<organism evidence="2 3">
    <name type="scientific">Thalassotalea castellviae</name>
    <dbReference type="NCBI Taxonomy" id="3075612"/>
    <lineage>
        <taxon>Bacteria</taxon>
        <taxon>Pseudomonadati</taxon>
        <taxon>Pseudomonadota</taxon>
        <taxon>Gammaproteobacteria</taxon>
        <taxon>Alteromonadales</taxon>
        <taxon>Colwelliaceae</taxon>
        <taxon>Thalassotalea</taxon>
    </lineage>
</organism>
<reference evidence="2 3" key="1">
    <citation type="submission" date="2023-09" db="EMBL/GenBank/DDBJ databases">
        <authorList>
            <person name="Rey-Velasco X."/>
        </authorList>
    </citation>
    <scope>NUCLEOTIDE SEQUENCE [LARGE SCALE GENOMIC DNA]</scope>
    <source>
        <strain evidence="2 3">W431</strain>
    </source>
</reference>
<evidence type="ECO:0000313" key="3">
    <source>
        <dbReference type="Proteomes" id="UP001266357"/>
    </source>
</evidence>
<evidence type="ECO:0000256" key="1">
    <source>
        <dbReference type="SAM" id="Coils"/>
    </source>
</evidence>
<accession>A0ABU2ZZ84</accession>
<feature type="coiled-coil region" evidence="1">
    <location>
        <begin position="139"/>
        <end position="187"/>
    </location>
</feature>
<gene>
    <name evidence="2" type="ORF">RM573_01105</name>
</gene>
<keyword evidence="3" id="KW-1185">Reference proteome</keyword>
<proteinExistence type="predicted"/>
<comment type="caution">
    <text evidence="2">The sequence shown here is derived from an EMBL/GenBank/DDBJ whole genome shotgun (WGS) entry which is preliminary data.</text>
</comment>
<sequence length="237" mass="27635">MATIRLAVIERMKKNFDQTAFSRHMFDFSVNQKDHVLQVTFLGNEKFQFTIKEVSPPKQNRFKFVSIESPGDVSNEIEQFDHETLNNAQSRAYSWAVRIEEDFRIAAPEDNELENFRAEFFASFDQSKTAADHFTEDEKSVVNNKMNEFEEKLETLYEKLNANHQQMNEMRRQIEMLKKSVEILDKRTWLSAACNRVFDIVKEVKGAKKEISNLLGDMSNLLPDNTSATEENQDEMA</sequence>
<dbReference type="EMBL" id="JAVRIF010000001">
    <property type="protein sequence ID" value="MDT0602188.1"/>
    <property type="molecule type" value="Genomic_DNA"/>
</dbReference>
<dbReference type="Proteomes" id="UP001266357">
    <property type="component" value="Unassembled WGS sequence"/>
</dbReference>
<dbReference type="RefSeq" id="WP_311575959.1">
    <property type="nucleotide sequence ID" value="NZ_JAVRIF010000001.1"/>
</dbReference>
<protein>
    <recommendedName>
        <fullName evidence="4">DUF2968 domain-containing protein</fullName>
    </recommendedName>
</protein>
<keyword evidence="1" id="KW-0175">Coiled coil</keyword>
<name>A0ABU2ZZ84_9GAMM</name>
<evidence type="ECO:0008006" key="4">
    <source>
        <dbReference type="Google" id="ProtNLM"/>
    </source>
</evidence>
<evidence type="ECO:0000313" key="2">
    <source>
        <dbReference type="EMBL" id="MDT0602188.1"/>
    </source>
</evidence>